<dbReference type="EMBL" id="POWG01000042">
    <property type="protein sequence ID" value="PNQ95748.1"/>
    <property type="molecule type" value="Genomic_DNA"/>
</dbReference>
<feature type="compositionally biased region" description="Basic and acidic residues" evidence="1">
    <location>
        <begin position="55"/>
        <end position="69"/>
    </location>
</feature>
<dbReference type="Proteomes" id="UP000236268">
    <property type="component" value="Unassembled WGS sequence"/>
</dbReference>
<evidence type="ECO:0000256" key="1">
    <source>
        <dbReference type="SAM" id="MobiDB-lite"/>
    </source>
</evidence>
<reference evidence="2 3" key="1">
    <citation type="submission" date="2018-01" db="EMBL/GenBank/DDBJ databases">
        <title>Whole genome sequence of Azospirillum brasilense REC3 isolated from strawberry roots.</title>
        <authorList>
            <person name="Fontana C.A."/>
            <person name="Salazar S.M."/>
            <person name="Bassi D."/>
            <person name="Puglisi E."/>
            <person name="Lovaisa N.C."/>
            <person name="Toffoli L.M."/>
            <person name="Pedraza R."/>
            <person name="Cocconcelli P.S."/>
        </authorList>
    </citation>
    <scope>NUCLEOTIDE SEQUENCE [LARGE SCALE GENOMIC DNA]</scope>
    <source>
        <strain evidence="2 3">REC3</strain>
        <plasmid evidence="2">p25unnamed</plasmid>
    </source>
</reference>
<geneLocation type="plasmid" evidence="2">
    <name>p25unnamed</name>
</geneLocation>
<gene>
    <name evidence="2" type="ORF">C1S70_27300</name>
</gene>
<protein>
    <submittedName>
        <fullName evidence="2">Uncharacterized protein</fullName>
    </submittedName>
</protein>
<proteinExistence type="predicted"/>
<name>A0A2K1FTB2_9PROT</name>
<comment type="caution">
    <text evidence="2">The sequence shown here is derived from an EMBL/GenBank/DDBJ whole genome shotgun (WGS) entry which is preliminary data.</text>
</comment>
<evidence type="ECO:0000313" key="2">
    <source>
        <dbReference type="EMBL" id="PNQ95748.1"/>
    </source>
</evidence>
<organism evidence="2 3">
    <name type="scientific">Azospirillum argentinense</name>
    <dbReference type="NCBI Taxonomy" id="2970906"/>
    <lineage>
        <taxon>Bacteria</taxon>
        <taxon>Pseudomonadati</taxon>
        <taxon>Pseudomonadota</taxon>
        <taxon>Alphaproteobacteria</taxon>
        <taxon>Rhodospirillales</taxon>
        <taxon>Azospirillaceae</taxon>
        <taxon>Azospirillum</taxon>
    </lineage>
</organism>
<evidence type="ECO:0000313" key="3">
    <source>
        <dbReference type="Proteomes" id="UP000236268"/>
    </source>
</evidence>
<accession>A0A2K1FTB2</accession>
<sequence length="69" mass="7957">MVRRISVDRHVREHPMGVCVKREWLHEAPGASAEGKPSSELQQRPAVRSEVPDQPQERDESRGENTRDR</sequence>
<dbReference type="AlphaFoldDB" id="A0A2K1FTB2"/>
<keyword evidence="2" id="KW-0614">Plasmid</keyword>
<feature type="region of interest" description="Disordered" evidence="1">
    <location>
        <begin position="29"/>
        <end position="69"/>
    </location>
</feature>